<keyword evidence="1" id="KW-1133">Transmembrane helix</keyword>
<evidence type="ECO:0000313" key="2">
    <source>
        <dbReference type="EMBL" id="GBF80072.1"/>
    </source>
</evidence>
<evidence type="ECO:0000313" key="3">
    <source>
        <dbReference type="Proteomes" id="UP000287247"/>
    </source>
</evidence>
<keyword evidence="3" id="KW-1185">Reference proteome</keyword>
<dbReference type="AlphaFoldDB" id="A0A401IFK9"/>
<comment type="caution">
    <text evidence="2">The sequence shown here is derived from an EMBL/GenBank/DDBJ whole genome shotgun (WGS) entry which is preliminary data.</text>
</comment>
<feature type="transmembrane region" description="Helical" evidence="1">
    <location>
        <begin position="28"/>
        <end position="49"/>
    </location>
</feature>
<keyword evidence="1" id="KW-0472">Membrane</keyword>
<keyword evidence="1" id="KW-0812">Transmembrane</keyword>
<dbReference type="Pfam" id="PF05982">
    <property type="entry name" value="Sbt_1"/>
    <property type="match status" value="1"/>
</dbReference>
<name>A0A401IFK9_APHSA</name>
<dbReference type="Proteomes" id="UP000287247">
    <property type="component" value="Unassembled WGS sequence"/>
</dbReference>
<dbReference type="InterPro" id="IPR010293">
    <property type="entry name" value="Sbt_1"/>
</dbReference>
<sequence length="66" mass="7249">MFIYVRLLIVSVYTFFILKIKLDNYNAAAMAAAYGSISAVTFITASSFLEKLHIAYGGILTHLVDG</sequence>
<feature type="transmembrane region" description="Helical" evidence="1">
    <location>
        <begin position="5"/>
        <end position="22"/>
    </location>
</feature>
<gene>
    <name evidence="2" type="ORF">AsFPU1_1473</name>
</gene>
<proteinExistence type="predicted"/>
<accession>A0A401IFK9</accession>
<protein>
    <submittedName>
        <fullName evidence="2">Permease</fullName>
    </submittedName>
</protein>
<dbReference type="EMBL" id="BDQK01000005">
    <property type="protein sequence ID" value="GBF80072.1"/>
    <property type="molecule type" value="Genomic_DNA"/>
</dbReference>
<reference evidence="3" key="1">
    <citation type="submission" date="2017-05" db="EMBL/GenBank/DDBJ databases">
        <title>Physiological properties and genetic analysis related to exopolysaccharide production of fresh-water unicellular cyanobacterium Aphanothece sacrum, Suizenji Nori, that has been cultured as a food source in Japan.</title>
        <authorList>
            <person name="Kanesaki Y."/>
            <person name="Yoshikawa S."/>
            <person name="Ohki K."/>
        </authorList>
    </citation>
    <scope>NUCLEOTIDE SEQUENCE [LARGE SCALE GENOMIC DNA]</scope>
    <source>
        <strain evidence="3">FPU1</strain>
    </source>
</reference>
<evidence type="ECO:0000256" key="1">
    <source>
        <dbReference type="SAM" id="Phobius"/>
    </source>
</evidence>
<organism evidence="2 3">
    <name type="scientific">Aphanothece sacrum FPU1</name>
    <dbReference type="NCBI Taxonomy" id="1920663"/>
    <lineage>
        <taxon>Bacteria</taxon>
        <taxon>Bacillati</taxon>
        <taxon>Cyanobacteriota</taxon>
        <taxon>Cyanophyceae</taxon>
        <taxon>Oscillatoriophycideae</taxon>
        <taxon>Chroococcales</taxon>
        <taxon>Aphanothecaceae</taxon>
        <taxon>Aphanothece</taxon>
    </lineage>
</organism>